<dbReference type="Proteomes" id="UP001341281">
    <property type="component" value="Chromosome 02"/>
</dbReference>
<keyword evidence="2" id="KW-1185">Reference proteome</keyword>
<dbReference type="AlphaFoldDB" id="A0AAQ3WE43"/>
<reference evidence="1 2" key="1">
    <citation type="submission" date="2024-02" db="EMBL/GenBank/DDBJ databases">
        <title>High-quality chromosome-scale genome assembly of Pensacola bahiagrass (Paspalum notatum Flugge var. saurae).</title>
        <authorList>
            <person name="Vega J.M."/>
            <person name="Podio M."/>
            <person name="Orjuela J."/>
            <person name="Siena L.A."/>
            <person name="Pessino S.C."/>
            <person name="Combes M.C."/>
            <person name="Mariac C."/>
            <person name="Albertini E."/>
            <person name="Pupilli F."/>
            <person name="Ortiz J.P.A."/>
            <person name="Leblanc O."/>
        </authorList>
    </citation>
    <scope>NUCLEOTIDE SEQUENCE [LARGE SCALE GENOMIC DNA]</scope>
    <source>
        <strain evidence="1">R1</strain>
        <tissue evidence="1">Leaf</tissue>
    </source>
</reference>
<proteinExistence type="predicted"/>
<evidence type="ECO:0000313" key="1">
    <source>
        <dbReference type="EMBL" id="WVZ58510.1"/>
    </source>
</evidence>
<dbReference type="EMBL" id="CP144746">
    <property type="protein sequence ID" value="WVZ58510.1"/>
    <property type="molecule type" value="Genomic_DNA"/>
</dbReference>
<organism evidence="1 2">
    <name type="scientific">Paspalum notatum var. saurae</name>
    <dbReference type="NCBI Taxonomy" id="547442"/>
    <lineage>
        <taxon>Eukaryota</taxon>
        <taxon>Viridiplantae</taxon>
        <taxon>Streptophyta</taxon>
        <taxon>Embryophyta</taxon>
        <taxon>Tracheophyta</taxon>
        <taxon>Spermatophyta</taxon>
        <taxon>Magnoliopsida</taxon>
        <taxon>Liliopsida</taxon>
        <taxon>Poales</taxon>
        <taxon>Poaceae</taxon>
        <taxon>PACMAD clade</taxon>
        <taxon>Panicoideae</taxon>
        <taxon>Andropogonodae</taxon>
        <taxon>Paspaleae</taxon>
        <taxon>Paspalinae</taxon>
        <taxon>Paspalum</taxon>
    </lineage>
</organism>
<gene>
    <name evidence="1" type="ORF">U9M48_008781</name>
</gene>
<sequence>MEHDNAVEEGSGYEQCHVRMPESNKVRHLAEAVDHYENHPFAPTLGKSSTESMAMSLHTVCGISRG</sequence>
<protein>
    <submittedName>
        <fullName evidence="1">Uncharacterized protein</fullName>
    </submittedName>
</protein>
<accession>A0AAQ3WE43</accession>
<name>A0AAQ3WE43_PASNO</name>
<evidence type="ECO:0000313" key="2">
    <source>
        <dbReference type="Proteomes" id="UP001341281"/>
    </source>
</evidence>